<accession>A0A165P1G7</accession>
<dbReference type="InterPro" id="IPR036291">
    <property type="entry name" value="NAD(P)-bd_dom_sf"/>
</dbReference>
<dbReference type="SUPFAM" id="SSF51735">
    <property type="entry name" value="NAD(P)-binding Rossmann-fold domains"/>
    <property type="match status" value="1"/>
</dbReference>
<proteinExistence type="predicted"/>
<dbReference type="PANTHER" id="PTHR43550">
    <property type="entry name" value="3-KETODIHYDROSPHINGOSINE REDUCTASE"/>
    <property type="match status" value="1"/>
</dbReference>
<feature type="signal peptide" evidence="1">
    <location>
        <begin position="1"/>
        <end position="15"/>
    </location>
</feature>
<name>A0A165P1G7_9AGAM</name>
<dbReference type="Proteomes" id="UP000076761">
    <property type="component" value="Unassembled WGS sequence"/>
</dbReference>
<keyword evidence="3" id="KW-1185">Reference proteome</keyword>
<protein>
    <submittedName>
        <fullName evidence="2">Uncharacterized protein</fullName>
    </submittedName>
</protein>
<dbReference type="InParanoid" id="A0A165P1G7"/>
<dbReference type="GO" id="GO:0047560">
    <property type="term" value="F:3-dehydrosphinganine reductase activity"/>
    <property type="evidence" value="ECO:0007669"/>
    <property type="project" value="TreeGrafter"/>
</dbReference>
<evidence type="ECO:0000313" key="2">
    <source>
        <dbReference type="EMBL" id="KZT20395.1"/>
    </source>
</evidence>
<feature type="chain" id="PRO_5012113670" evidence="1">
    <location>
        <begin position="16"/>
        <end position="246"/>
    </location>
</feature>
<gene>
    <name evidence="2" type="ORF">NEOLEDRAFT_1158700</name>
</gene>
<dbReference type="GO" id="GO:0006666">
    <property type="term" value="P:3-keto-sphinganine metabolic process"/>
    <property type="evidence" value="ECO:0007669"/>
    <property type="project" value="TreeGrafter"/>
</dbReference>
<evidence type="ECO:0000313" key="3">
    <source>
        <dbReference type="Proteomes" id="UP000076761"/>
    </source>
</evidence>
<keyword evidence="1" id="KW-0732">Signal</keyword>
<evidence type="ECO:0000256" key="1">
    <source>
        <dbReference type="SAM" id="SignalP"/>
    </source>
</evidence>
<dbReference type="GO" id="GO:0030148">
    <property type="term" value="P:sphingolipid biosynthetic process"/>
    <property type="evidence" value="ECO:0007669"/>
    <property type="project" value="TreeGrafter"/>
</dbReference>
<reference evidence="2 3" key="1">
    <citation type="journal article" date="2016" name="Mol. Biol. Evol.">
        <title>Comparative Genomics of Early-Diverging Mushroom-Forming Fungi Provides Insights into the Origins of Lignocellulose Decay Capabilities.</title>
        <authorList>
            <person name="Nagy L.G."/>
            <person name="Riley R."/>
            <person name="Tritt A."/>
            <person name="Adam C."/>
            <person name="Daum C."/>
            <person name="Floudas D."/>
            <person name="Sun H."/>
            <person name="Yadav J.S."/>
            <person name="Pangilinan J."/>
            <person name="Larsson K.H."/>
            <person name="Matsuura K."/>
            <person name="Barry K."/>
            <person name="Labutti K."/>
            <person name="Kuo R."/>
            <person name="Ohm R.A."/>
            <person name="Bhattacharya S.S."/>
            <person name="Shirouzu T."/>
            <person name="Yoshinaga Y."/>
            <person name="Martin F.M."/>
            <person name="Grigoriev I.V."/>
            <person name="Hibbett D.S."/>
        </authorList>
    </citation>
    <scope>NUCLEOTIDE SEQUENCE [LARGE SCALE GENOMIC DNA]</scope>
    <source>
        <strain evidence="2 3">HHB14362 ss-1</strain>
    </source>
</reference>
<dbReference type="GO" id="GO:0005789">
    <property type="term" value="C:endoplasmic reticulum membrane"/>
    <property type="evidence" value="ECO:0007669"/>
    <property type="project" value="TreeGrafter"/>
</dbReference>
<dbReference type="EMBL" id="KV425621">
    <property type="protein sequence ID" value="KZT20395.1"/>
    <property type="molecule type" value="Genomic_DNA"/>
</dbReference>
<dbReference type="OrthoDB" id="10267115at2759"/>
<sequence length="246" mass="27361">MGSLWPVAGLGLALAILLRRKGIDVSIIAHDEKRLQKVLALTEAERQTPNQLSKSHSYSFPDAEGANDALEAACQSRGRVCLIAWTALLGIWYNKIVFVSSVLGYMSIIGYSFCSPGKFARSNSLAGMLRLEMPLYPVGNESRTKPKVTLKLEQAAELDGAQHDYFHISADIIIFRTASRGPIPLSNTLIDWIYTVIEWVIPMIRSIYLDLILFCHCCACSQYIAQTGHYSNRRGHDCNVCNISLH</sequence>
<dbReference type="STRING" id="1314782.A0A165P1G7"/>
<dbReference type="AlphaFoldDB" id="A0A165P1G7"/>
<dbReference type="PANTHER" id="PTHR43550:SF3">
    <property type="entry name" value="3-KETODIHYDROSPHINGOSINE REDUCTASE"/>
    <property type="match status" value="1"/>
</dbReference>
<organism evidence="2 3">
    <name type="scientific">Neolentinus lepideus HHB14362 ss-1</name>
    <dbReference type="NCBI Taxonomy" id="1314782"/>
    <lineage>
        <taxon>Eukaryota</taxon>
        <taxon>Fungi</taxon>
        <taxon>Dikarya</taxon>
        <taxon>Basidiomycota</taxon>
        <taxon>Agaricomycotina</taxon>
        <taxon>Agaricomycetes</taxon>
        <taxon>Gloeophyllales</taxon>
        <taxon>Gloeophyllaceae</taxon>
        <taxon>Neolentinus</taxon>
    </lineage>
</organism>